<feature type="domain" description="Mandelate racemase/muconate lactonizing enzyme C-terminal" evidence="7">
    <location>
        <begin position="93"/>
        <end position="207"/>
    </location>
</feature>
<dbReference type="UniPathway" id="UPA00079"/>
<feature type="active site" description="Proton donor" evidence="5">
    <location>
        <position position="112"/>
    </location>
</feature>
<dbReference type="AlphaFoldDB" id="A0A2A2WPS0"/>
<dbReference type="InterPro" id="IPR010196">
    <property type="entry name" value="OSB_synthase_MenC1"/>
</dbReference>
<evidence type="ECO:0000259" key="7">
    <source>
        <dbReference type="SMART" id="SM00922"/>
    </source>
</evidence>
<feature type="binding site" evidence="5">
    <location>
        <position position="142"/>
    </location>
    <ligand>
        <name>Mg(2+)</name>
        <dbReference type="ChEBI" id="CHEBI:18420"/>
    </ligand>
</feature>
<keyword evidence="4 5" id="KW-0456">Lyase</keyword>
<dbReference type="EMBL" id="NTGA01000016">
    <property type="protein sequence ID" value="PAY23187.1"/>
    <property type="molecule type" value="Genomic_DNA"/>
</dbReference>
<dbReference type="SFLD" id="SFLDF00009">
    <property type="entry name" value="o-succinylbenzoate_synthase"/>
    <property type="match status" value="1"/>
</dbReference>
<dbReference type="SFLD" id="SFLDS00001">
    <property type="entry name" value="Enolase"/>
    <property type="match status" value="1"/>
</dbReference>
<comment type="pathway">
    <text evidence="5">Quinol/quinone metabolism; menaquinone biosynthesis.</text>
</comment>
<comment type="similarity">
    <text evidence="5">Belongs to the mandelate racemase/muconate lactonizing enzyme family. MenC type 1 subfamily.</text>
</comment>
<comment type="pathway">
    <text evidence="5">Quinol/quinone metabolism; 1,4-dihydroxy-2-naphthoate biosynthesis; 1,4-dihydroxy-2-naphthoate from chorismate: step 4/7.</text>
</comment>
<dbReference type="Proteomes" id="UP000218810">
    <property type="component" value="Unassembled WGS sequence"/>
</dbReference>
<evidence type="ECO:0000256" key="6">
    <source>
        <dbReference type="SAM" id="MobiDB-lite"/>
    </source>
</evidence>
<proteinExistence type="inferred from homology"/>
<dbReference type="Pfam" id="PF18374">
    <property type="entry name" value="Enolase_like_N"/>
    <property type="match status" value="1"/>
</dbReference>
<dbReference type="SMART" id="SM00922">
    <property type="entry name" value="MR_MLE"/>
    <property type="match status" value="1"/>
</dbReference>
<dbReference type="EC" id="4.2.1.113" evidence="5"/>
<evidence type="ECO:0000256" key="5">
    <source>
        <dbReference type="HAMAP-Rule" id="MF_00470"/>
    </source>
</evidence>
<dbReference type="Pfam" id="PF13378">
    <property type="entry name" value="MR_MLE_C"/>
    <property type="match status" value="2"/>
</dbReference>
<dbReference type="SFLD" id="SFLDG00180">
    <property type="entry name" value="muconate_cycloisomerase"/>
    <property type="match status" value="1"/>
</dbReference>
<dbReference type="RefSeq" id="WP_095718156.1">
    <property type="nucleotide sequence ID" value="NZ_NTGA01000016.1"/>
</dbReference>
<feature type="region of interest" description="Disordered" evidence="6">
    <location>
        <begin position="290"/>
        <end position="312"/>
    </location>
</feature>
<dbReference type="InterPro" id="IPR013342">
    <property type="entry name" value="Mandelate_racemase_C"/>
</dbReference>
<feature type="compositionally biased region" description="Gly residues" evidence="6">
    <location>
        <begin position="291"/>
        <end position="312"/>
    </location>
</feature>
<evidence type="ECO:0000256" key="4">
    <source>
        <dbReference type="ARBA" id="ARBA00023239"/>
    </source>
</evidence>
<dbReference type="GO" id="GO:0009234">
    <property type="term" value="P:menaquinone biosynthetic process"/>
    <property type="evidence" value="ECO:0007669"/>
    <property type="project" value="UniProtKB-UniRule"/>
</dbReference>
<dbReference type="NCBIfam" id="NF002782">
    <property type="entry name" value="PRK02901.1"/>
    <property type="match status" value="1"/>
</dbReference>
<evidence type="ECO:0000256" key="1">
    <source>
        <dbReference type="ARBA" id="ARBA00022428"/>
    </source>
</evidence>
<dbReference type="Gene3D" id="3.30.390.10">
    <property type="entry name" value="Enolase-like, N-terminal domain"/>
    <property type="match status" value="1"/>
</dbReference>
<sequence>MTSVPGPESIDDLLARVHVVALPMRVRFRGVTEREVALVEGPAGWGEFGPFPEYEDPEAAHWLRSALEMAWQGPPLALRSRVAVNATVPAVSAGEVAGILERFPGCGTVKIKVAERGQQLVDDVARVAAVLQARPDARVRVDANGAWTVAEAAHAVRVLDQAVRAVDSRRAPGTGPVALDGLGLEYVEQPCATVDELVQLRARLAADGVHVDVAADESIRRAEDPLRVVRAGGADRAVVKVAPLGGPRRLLAVAAELGVPVTVSSALDSAVGVAAGVAAAAALPGVRSGAGRAGGGGTAGDGAAGGGAAGGGAAGDDDLPAAGLATGGFFVEDVVEPGVFSLVDGHLPVAAVAPDPARLEGLRASADRRDWWLERIRRCHALL</sequence>
<name>A0A2A2WPS0_9ACTN</name>
<dbReference type="InterPro" id="IPR029065">
    <property type="entry name" value="Enolase_C-like"/>
</dbReference>
<evidence type="ECO:0000256" key="3">
    <source>
        <dbReference type="ARBA" id="ARBA00022842"/>
    </source>
</evidence>
<comment type="caution">
    <text evidence="8">The sequence shown here is derived from an EMBL/GenBank/DDBJ whole genome shotgun (WGS) entry which is preliminary data.</text>
</comment>
<reference evidence="9" key="1">
    <citation type="submission" date="2017-09" db="EMBL/GenBank/DDBJ databases">
        <authorList>
            <person name="Zhang Y."/>
            <person name="Huang X."/>
            <person name="Liu J."/>
            <person name="Lu L."/>
            <person name="Peng K."/>
        </authorList>
    </citation>
    <scope>NUCLEOTIDE SEQUENCE [LARGE SCALE GENOMIC DNA]</scope>
    <source>
        <strain evidence="9">S-XJ-1</strain>
    </source>
</reference>
<dbReference type="InterPro" id="IPR036849">
    <property type="entry name" value="Enolase-like_C_sf"/>
</dbReference>
<dbReference type="HAMAP" id="MF_00470">
    <property type="entry name" value="MenC_1"/>
    <property type="match status" value="1"/>
</dbReference>
<gene>
    <name evidence="5" type="primary">menC</name>
    <name evidence="8" type="ORF">CEY15_09000</name>
</gene>
<comment type="cofactor">
    <cofactor evidence="5">
        <name>a divalent metal cation</name>
        <dbReference type="ChEBI" id="CHEBI:60240"/>
    </cofactor>
</comment>
<keyword evidence="1 5" id="KW-0474">Menaquinone biosynthesis</keyword>
<dbReference type="PANTHER" id="PTHR48073">
    <property type="entry name" value="O-SUCCINYLBENZOATE SYNTHASE-RELATED"/>
    <property type="match status" value="1"/>
</dbReference>
<feature type="binding site" evidence="5">
    <location>
        <position position="216"/>
    </location>
    <ligand>
        <name>Mg(2+)</name>
        <dbReference type="ChEBI" id="CHEBI:18420"/>
    </ligand>
</feature>
<dbReference type="SUPFAM" id="SSF51604">
    <property type="entry name" value="Enolase C-terminal domain-like"/>
    <property type="match status" value="1"/>
</dbReference>
<dbReference type="Gene3D" id="3.20.20.120">
    <property type="entry name" value="Enolase-like C-terminal domain"/>
    <property type="match status" value="1"/>
</dbReference>
<evidence type="ECO:0000313" key="9">
    <source>
        <dbReference type="Proteomes" id="UP000218810"/>
    </source>
</evidence>
<evidence type="ECO:0000256" key="2">
    <source>
        <dbReference type="ARBA" id="ARBA00022723"/>
    </source>
</evidence>
<dbReference type="CDD" id="cd03320">
    <property type="entry name" value="OSBS"/>
    <property type="match status" value="1"/>
</dbReference>
<keyword evidence="9" id="KW-1185">Reference proteome</keyword>
<dbReference type="OrthoDB" id="3725747at2"/>
<keyword evidence="2 5" id="KW-0479">Metal-binding</keyword>
<evidence type="ECO:0000313" key="8">
    <source>
        <dbReference type="EMBL" id="PAY23187.1"/>
    </source>
</evidence>
<organism evidence="8 9">
    <name type="scientific">Dietzia natronolimnaea</name>
    <dbReference type="NCBI Taxonomy" id="161920"/>
    <lineage>
        <taxon>Bacteria</taxon>
        <taxon>Bacillati</taxon>
        <taxon>Actinomycetota</taxon>
        <taxon>Actinomycetes</taxon>
        <taxon>Mycobacteriales</taxon>
        <taxon>Dietziaceae</taxon>
        <taxon>Dietzia</taxon>
    </lineage>
</organism>
<comment type="function">
    <text evidence="5">Converts 2-succinyl-6-hydroxy-2,4-cyclohexadiene-1-carboxylate (SHCHC) to 2-succinylbenzoate (OSB).</text>
</comment>
<dbReference type="PANTHER" id="PTHR48073:SF2">
    <property type="entry name" value="O-SUCCINYLBENZOATE SYNTHASE"/>
    <property type="match status" value="1"/>
</dbReference>
<keyword evidence="3 5" id="KW-0460">Magnesium</keyword>
<dbReference type="UniPathway" id="UPA01057">
    <property type="reaction ID" value="UER00165"/>
</dbReference>
<accession>A0A2A2WPS0</accession>
<feature type="active site" description="Proton acceptor" evidence="5">
    <location>
        <position position="240"/>
    </location>
</feature>
<feature type="binding site" evidence="5">
    <location>
        <position position="188"/>
    </location>
    <ligand>
        <name>Mg(2+)</name>
        <dbReference type="ChEBI" id="CHEBI:18420"/>
    </ligand>
</feature>
<comment type="catalytic activity">
    <reaction evidence="5">
        <text>(1R,6R)-6-hydroxy-2-succinyl-cyclohexa-2,4-diene-1-carboxylate = 2-succinylbenzoate + H2O</text>
        <dbReference type="Rhea" id="RHEA:10196"/>
        <dbReference type="ChEBI" id="CHEBI:15377"/>
        <dbReference type="ChEBI" id="CHEBI:18325"/>
        <dbReference type="ChEBI" id="CHEBI:58689"/>
        <dbReference type="EC" id="4.2.1.113"/>
    </reaction>
</comment>
<protein>
    <recommendedName>
        <fullName evidence="5">o-succinylbenzoate synthase</fullName>
        <shortName evidence="5">OSB synthase</shortName>
        <shortName evidence="5">OSBS</shortName>
        <ecNumber evidence="5">4.2.1.113</ecNumber>
    </recommendedName>
    <alternativeName>
        <fullName evidence="5">4-(2'-carboxyphenyl)-4-oxybutyric acid synthase</fullName>
    </alternativeName>
    <alternativeName>
        <fullName evidence="5">o-succinylbenzoic acid synthase</fullName>
    </alternativeName>
</protein>
<dbReference type="GO" id="GO:0000287">
    <property type="term" value="F:magnesium ion binding"/>
    <property type="evidence" value="ECO:0007669"/>
    <property type="project" value="UniProtKB-UniRule"/>
</dbReference>
<dbReference type="InterPro" id="IPR029017">
    <property type="entry name" value="Enolase-like_N"/>
</dbReference>
<dbReference type="GO" id="GO:0043748">
    <property type="term" value="F:O-succinylbenzoate synthase activity"/>
    <property type="evidence" value="ECO:0007669"/>
    <property type="project" value="UniProtKB-EC"/>
</dbReference>